<dbReference type="InterPro" id="IPR018446">
    <property type="entry name" value="Corticotropin-releasing_fac_CS"/>
</dbReference>
<feature type="compositionally biased region" description="Low complexity" evidence="4">
    <location>
        <begin position="184"/>
        <end position="209"/>
    </location>
</feature>
<organism evidence="8">
    <name type="scientific">Drosophila grimshawi</name>
    <name type="common">Hawaiian fruit fly</name>
    <name type="synonym">Idiomyia grimshawi</name>
    <dbReference type="NCBI Taxonomy" id="7222"/>
    <lineage>
        <taxon>Eukaryota</taxon>
        <taxon>Metazoa</taxon>
        <taxon>Ecdysozoa</taxon>
        <taxon>Arthropoda</taxon>
        <taxon>Hexapoda</taxon>
        <taxon>Insecta</taxon>
        <taxon>Pterygota</taxon>
        <taxon>Neoptera</taxon>
        <taxon>Endopterygota</taxon>
        <taxon>Diptera</taxon>
        <taxon>Brachycera</taxon>
        <taxon>Muscomorpha</taxon>
        <taxon>Ephydroidea</taxon>
        <taxon>Drosophilidae</taxon>
        <taxon>Drosophila</taxon>
        <taxon>Hawaiian Drosophila</taxon>
    </lineage>
</organism>
<gene>
    <name evidence="7" type="primary">Dgri\GH18271</name>
    <name evidence="7" type="ORF">Dgri_GH18271</name>
</gene>
<dbReference type="InterPro" id="IPR000187">
    <property type="entry name" value="CRF"/>
</dbReference>
<evidence type="ECO:0000256" key="5">
    <source>
        <dbReference type="SAM" id="SignalP"/>
    </source>
</evidence>
<dbReference type="SMART" id="SM00039">
    <property type="entry name" value="CRF"/>
    <property type="match status" value="1"/>
</dbReference>
<dbReference type="GO" id="GO:0005576">
    <property type="term" value="C:extracellular region"/>
    <property type="evidence" value="ECO:0007669"/>
    <property type="project" value="UniProtKB-SubCell"/>
</dbReference>
<keyword evidence="3" id="KW-0372">Hormone</keyword>
<dbReference type="KEGG" id="dgr:6563003"/>
<evidence type="ECO:0000256" key="4">
    <source>
        <dbReference type="SAM" id="MobiDB-lite"/>
    </source>
</evidence>
<dbReference type="PROSITE" id="PS00511">
    <property type="entry name" value="CRF"/>
    <property type="match status" value="1"/>
</dbReference>
<dbReference type="HOGENOM" id="CLU_779060_0_0_1"/>
<dbReference type="OrthoDB" id="6418774at2759"/>
<dbReference type="GO" id="GO:0005179">
    <property type="term" value="F:hormone activity"/>
    <property type="evidence" value="ECO:0007669"/>
    <property type="project" value="UniProtKB-KW"/>
</dbReference>
<evidence type="ECO:0000313" key="7">
    <source>
        <dbReference type="EMBL" id="EDV93440.1"/>
    </source>
</evidence>
<keyword evidence="5" id="KW-0732">Signal</keyword>
<reference evidence="7 8" key="1">
    <citation type="journal article" date="2007" name="Nature">
        <title>Evolution of genes and genomes on the Drosophila phylogeny.</title>
        <authorList>
            <consortium name="Drosophila 12 Genomes Consortium"/>
            <person name="Clark A.G."/>
            <person name="Eisen M.B."/>
            <person name="Smith D.R."/>
            <person name="Bergman C.M."/>
            <person name="Oliver B."/>
            <person name="Markow T.A."/>
            <person name="Kaufman T.C."/>
            <person name="Kellis M."/>
            <person name="Gelbart W."/>
            <person name="Iyer V.N."/>
            <person name="Pollard D.A."/>
            <person name="Sackton T.B."/>
            <person name="Larracuente A.M."/>
            <person name="Singh N.D."/>
            <person name="Abad J.P."/>
            <person name="Abt D.N."/>
            <person name="Adryan B."/>
            <person name="Aguade M."/>
            <person name="Akashi H."/>
            <person name="Anderson W.W."/>
            <person name="Aquadro C.F."/>
            <person name="Ardell D.H."/>
            <person name="Arguello R."/>
            <person name="Artieri C.G."/>
            <person name="Barbash D.A."/>
            <person name="Barker D."/>
            <person name="Barsanti P."/>
            <person name="Batterham P."/>
            <person name="Batzoglou S."/>
            <person name="Begun D."/>
            <person name="Bhutkar A."/>
            <person name="Blanco E."/>
            <person name="Bosak S.A."/>
            <person name="Bradley R.K."/>
            <person name="Brand A.D."/>
            <person name="Brent M.R."/>
            <person name="Brooks A.N."/>
            <person name="Brown R.H."/>
            <person name="Butlin R.K."/>
            <person name="Caggese C."/>
            <person name="Calvi B.R."/>
            <person name="Bernardo de Carvalho A."/>
            <person name="Caspi A."/>
            <person name="Castrezana S."/>
            <person name="Celniker S.E."/>
            <person name="Chang J.L."/>
            <person name="Chapple C."/>
            <person name="Chatterji S."/>
            <person name="Chinwalla A."/>
            <person name="Civetta A."/>
            <person name="Clifton S.W."/>
            <person name="Comeron J.M."/>
            <person name="Costello J.C."/>
            <person name="Coyne J.A."/>
            <person name="Daub J."/>
            <person name="David R.G."/>
            <person name="Delcher A.L."/>
            <person name="Delehaunty K."/>
            <person name="Do C.B."/>
            <person name="Ebling H."/>
            <person name="Edwards K."/>
            <person name="Eickbush T."/>
            <person name="Evans J.D."/>
            <person name="Filipski A."/>
            <person name="Findeiss S."/>
            <person name="Freyhult E."/>
            <person name="Fulton L."/>
            <person name="Fulton R."/>
            <person name="Garcia A.C."/>
            <person name="Gardiner A."/>
            <person name="Garfield D.A."/>
            <person name="Garvin B.E."/>
            <person name="Gibson G."/>
            <person name="Gilbert D."/>
            <person name="Gnerre S."/>
            <person name="Godfrey J."/>
            <person name="Good R."/>
            <person name="Gotea V."/>
            <person name="Gravely B."/>
            <person name="Greenberg A.J."/>
            <person name="Griffiths-Jones S."/>
            <person name="Gross S."/>
            <person name="Guigo R."/>
            <person name="Gustafson E.A."/>
            <person name="Haerty W."/>
            <person name="Hahn M.W."/>
            <person name="Halligan D.L."/>
            <person name="Halpern A.L."/>
            <person name="Halter G.M."/>
            <person name="Han M.V."/>
            <person name="Heger A."/>
            <person name="Hillier L."/>
            <person name="Hinrichs A.S."/>
            <person name="Holmes I."/>
            <person name="Hoskins R.A."/>
            <person name="Hubisz M.J."/>
            <person name="Hultmark D."/>
            <person name="Huntley M.A."/>
            <person name="Jaffe D.B."/>
            <person name="Jagadeeshan S."/>
            <person name="Jeck W.R."/>
            <person name="Johnson J."/>
            <person name="Jones C.D."/>
            <person name="Jordan W.C."/>
            <person name="Karpen G.H."/>
            <person name="Kataoka E."/>
            <person name="Keightley P.D."/>
            <person name="Kheradpour P."/>
            <person name="Kirkness E.F."/>
            <person name="Koerich L.B."/>
            <person name="Kristiansen K."/>
            <person name="Kudrna D."/>
            <person name="Kulathinal R.J."/>
            <person name="Kumar S."/>
            <person name="Kwok R."/>
            <person name="Lander E."/>
            <person name="Langley C.H."/>
            <person name="Lapoint R."/>
            <person name="Lazzaro B.P."/>
            <person name="Lee S.J."/>
            <person name="Levesque L."/>
            <person name="Li R."/>
            <person name="Lin C.F."/>
            <person name="Lin M.F."/>
            <person name="Lindblad-Toh K."/>
            <person name="Llopart A."/>
            <person name="Long M."/>
            <person name="Low L."/>
            <person name="Lozovsky E."/>
            <person name="Lu J."/>
            <person name="Luo M."/>
            <person name="Machado C.A."/>
            <person name="Makalowski W."/>
            <person name="Marzo M."/>
            <person name="Matsuda M."/>
            <person name="Matzkin L."/>
            <person name="McAllister B."/>
            <person name="McBride C.S."/>
            <person name="McKernan B."/>
            <person name="McKernan K."/>
            <person name="Mendez-Lago M."/>
            <person name="Minx P."/>
            <person name="Mollenhauer M.U."/>
            <person name="Montooth K."/>
            <person name="Mount S.M."/>
            <person name="Mu X."/>
            <person name="Myers E."/>
            <person name="Negre B."/>
            <person name="Newfeld S."/>
            <person name="Nielsen R."/>
            <person name="Noor M.A."/>
            <person name="O'Grady P."/>
            <person name="Pachter L."/>
            <person name="Papaceit M."/>
            <person name="Parisi M.J."/>
            <person name="Parisi M."/>
            <person name="Parts L."/>
            <person name="Pedersen J.S."/>
            <person name="Pesole G."/>
            <person name="Phillippy A.M."/>
            <person name="Ponting C.P."/>
            <person name="Pop M."/>
            <person name="Porcelli D."/>
            <person name="Powell J.R."/>
            <person name="Prohaska S."/>
            <person name="Pruitt K."/>
            <person name="Puig M."/>
            <person name="Quesneville H."/>
            <person name="Ram K.R."/>
            <person name="Rand D."/>
            <person name="Rasmussen M.D."/>
            <person name="Reed L.K."/>
            <person name="Reenan R."/>
            <person name="Reily A."/>
            <person name="Remington K.A."/>
            <person name="Rieger T.T."/>
            <person name="Ritchie M.G."/>
            <person name="Robin C."/>
            <person name="Rogers Y.H."/>
            <person name="Rohde C."/>
            <person name="Rozas J."/>
            <person name="Rubenfield M.J."/>
            <person name="Ruiz A."/>
            <person name="Russo S."/>
            <person name="Salzberg S.L."/>
            <person name="Sanchez-Gracia A."/>
            <person name="Saranga D.J."/>
            <person name="Sato H."/>
            <person name="Schaeffer S.W."/>
            <person name="Schatz M.C."/>
            <person name="Schlenke T."/>
            <person name="Schwartz R."/>
            <person name="Segarra C."/>
            <person name="Singh R.S."/>
            <person name="Sirot L."/>
            <person name="Sirota M."/>
            <person name="Sisneros N.B."/>
            <person name="Smith C.D."/>
            <person name="Smith T.F."/>
            <person name="Spieth J."/>
            <person name="Stage D.E."/>
            <person name="Stark A."/>
            <person name="Stephan W."/>
            <person name="Strausberg R.L."/>
            <person name="Strempel S."/>
            <person name="Sturgill D."/>
            <person name="Sutton G."/>
            <person name="Sutton G.G."/>
            <person name="Tao W."/>
            <person name="Teichmann S."/>
            <person name="Tobari Y.N."/>
            <person name="Tomimura Y."/>
            <person name="Tsolas J.M."/>
            <person name="Valente V.L."/>
            <person name="Venter E."/>
            <person name="Venter J.C."/>
            <person name="Vicario S."/>
            <person name="Vieira F.G."/>
            <person name="Vilella A.J."/>
            <person name="Villasante A."/>
            <person name="Walenz B."/>
            <person name="Wang J."/>
            <person name="Wasserman M."/>
            <person name="Watts T."/>
            <person name="Wilson D."/>
            <person name="Wilson R.K."/>
            <person name="Wing R.A."/>
            <person name="Wolfner M.F."/>
            <person name="Wong A."/>
            <person name="Wong G.K."/>
            <person name="Wu C.I."/>
            <person name="Wu G."/>
            <person name="Yamamoto D."/>
            <person name="Yang H.P."/>
            <person name="Yang S.P."/>
            <person name="Yorke J.A."/>
            <person name="Yoshida K."/>
            <person name="Zdobnov E."/>
            <person name="Zhang P."/>
            <person name="Zhang Y."/>
            <person name="Zimin A.V."/>
            <person name="Baldwin J."/>
            <person name="Abdouelleil A."/>
            <person name="Abdulkadir J."/>
            <person name="Abebe A."/>
            <person name="Abera B."/>
            <person name="Abreu J."/>
            <person name="Acer S.C."/>
            <person name="Aftuck L."/>
            <person name="Alexander A."/>
            <person name="An P."/>
            <person name="Anderson E."/>
            <person name="Anderson S."/>
            <person name="Arachi H."/>
            <person name="Azer M."/>
            <person name="Bachantsang P."/>
            <person name="Barry A."/>
            <person name="Bayul T."/>
            <person name="Berlin A."/>
            <person name="Bessette D."/>
            <person name="Bloom T."/>
            <person name="Blye J."/>
            <person name="Boguslavskiy L."/>
            <person name="Bonnet C."/>
            <person name="Boukhgalter B."/>
            <person name="Bourzgui I."/>
            <person name="Brown A."/>
            <person name="Cahill P."/>
            <person name="Channer S."/>
            <person name="Cheshatsang Y."/>
            <person name="Chuda L."/>
            <person name="Citroen M."/>
            <person name="Collymore A."/>
            <person name="Cooke P."/>
            <person name="Costello M."/>
            <person name="D'Aco K."/>
            <person name="Daza R."/>
            <person name="De Haan G."/>
            <person name="DeGray S."/>
            <person name="DeMaso C."/>
            <person name="Dhargay N."/>
            <person name="Dooley K."/>
            <person name="Dooley E."/>
            <person name="Doricent M."/>
            <person name="Dorje P."/>
            <person name="Dorjee K."/>
            <person name="Dupes A."/>
            <person name="Elong R."/>
            <person name="Falk J."/>
            <person name="Farina A."/>
            <person name="Faro S."/>
            <person name="Ferguson D."/>
            <person name="Fisher S."/>
            <person name="Foley C.D."/>
            <person name="Franke A."/>
            <person name="Friedrich D."/>
            <person name="Gadbois L."/>
            <person name="Gearin G."/>
            <person name="Gearin C.R."/>
            <person name="Giannoukos G."/>
            <person name="Goode T."/>
            <person name="Graham J."/>
            <person name="Grandbois E."/>
            <person name="Grewal S."/>
            <person name="Gyaltsen K."/>
            <person name="Hafez N."/>
            <person name="Hagos B."/>
            <person name="Hall J."/>
            <person name="Henson C."/>
            <person name="Hollinger A."/>
            <person name="Honan T."/>
            <person name="Huard M.D."/>
            <person name="Hughes L."/>
            <person name="Hurhula B."/>
            <person name="Husby M.E."/>
            <person name="Kamat A."/>
            <person name="Kanga B."/>
            <person name="Kashin S."/>
            <person name="Khazanovich D."/>
            <person name="Kisner P."/>
            <person name="Lance K."/>
            <person name="Lara M."/>
            <person name="Lee W."/>
            <person name="Lennon N."/>
            <person name="Letendre F."/>
            <person name="LeVine R."/>
            <person name="Lipovsky A."/>
            <person name="Liu X."/>
            <person name="Liu J."/>
            <person name="Liu S."/>
            <person name="Lokyitsang T."/>
            <person name="Lokyitsang Y."/>
            <person name="Lubonja R."/>
            <person name="Lui A."/>
            <person name="MacDonald P."/>
            <person name="Magnisalis V."/>
            <person name="Maru K."/>
            <person name="Matthews C."/>
            <person name="McCusker W."/>
            <person name="McDonough S."/>
            <person name="Mehta T."/>
            <person name="Meldrim J."/>
            <person name="Meneus L."/>
            <person name="Mihai O."/>
            <person name="Mihalev A."/>
            <person name="Mihova T."/>
            <person name="Mittelman R."/>
            <person name="Mlenga V."/>
            <person name="Montmayeur A."/>
            <person name="Mulrain L."/>
            <person name="Navidi A."/>
            <person name="Naylor J."/>
            <person name="Negash T."/>
            <person name="Nguyen T."/>
            <person name="Nguyen N."/>
            <person name="Nicol R."/>
            <person name="Norbu C."/>
            <person name="Norbu N."/>
            <person name="Novod N."/>
            <person name="O'Neill B."/>
            <person name="Osman S."/>
            <person name="Markiewicz E."/>
            <person name="Oyono O.L."/>
            <person name="Patti C."/>
            <person name="Phunkhang P."/>
            <person name="Pierre F."/>
            <person name="Priest M."/>
            <person name="Raghuraman S."/>
            <person name="Rege F."/>
            <person name="Reyes R."/>
            <person name="Rise C."/>
            <person name="Rogov P."/>
            <person name="Ross K."/>
            <person name="Ryan E."/>
            <person name="Settipalli S."/>
            <person name="Shea T."/>
            <person name="Sherpa N."/>
            <person name="Shi L."/>
            <person name="Shih D."/>
            <person name="Sparrow T."/>
            <person name="Spaulding J."/>
            <person name="Stalker J."/>
            <person name="Stange-Thomann N."/>
            <person name="Stavropoulos S."/>
            <person name="Stone C."/>
            <person name="Strader C."/>
            <person name="Tesfaye S."/>
            <person name="Thomson T."/>
            <person name="Thoulutsang Y."/>
            <person name="Thoulutsang D."/>
            <person name="Topham K."/>
            <person name="Topping I."/>
            <person name="Tsamla T."/>
            <person name="Vassiliev H."/>
            <person name="Vo A."/>
            <person name="Wangchuk T."/>
            <person name="Wangdi T."/>
            <person name="Weiand M."/>
            <person name="Wilkinson J."/>
            <person name="Wilson A."/>
            <person name="Yadav S."/>
            <person name="Young G."/>
            <person name="Yu Q."/>
            <person name="Zembek L."/>
            <person name="Zhong D."/>
            <person name="Zimmer A."/>
            <person name="Zwirko Z."/>
            <person name="Jaffe D.B."/>
            <person name="Alvarez P."/>
            <person name="Brockman W."/>
            <person name="Butler J."/>
            <person name="Chin C."/>
            <person name="Gnerre S."/>
            <person name="Grabherr M."/>
            <person name="Kleber M."/>
            <person name="Mauceli E."/>
            <person name="MacCallum I."/>
        </authorList>
    </citation>
    <scope>NUCLEOTIDE SEQUENCE [LARGE SCALE GENOMIC DNA]</scope>
    <source>
        <strain evidence="8">Tucson 15287-2541.00</strain>
    </source>
</reference>
<feature type="signal peptide" evidence="5">
    <location>
        <begin position="1"/>
        <end position="24"/>
    </location>
</feature>
<evidence type="ECO:0000256" key="1">
    <source>
        <dbReference type="ARBA" id="ARBA00004613"/>
    </source>
</evidence>
<dbReference type="Proteomes" id="UP000001070">
    <property type="component" value="Unassembled WGS sequence"/>
</dbReference>
<feature type="domain" description="Corticotropin-releasing factor" evidence="6">
    <location>
        <begin position="85"/>
        <end position="128"/>
    </location>
</feature>
<feature type="compositionally biased region" description="Acidic residues" evidence="4">
    <location>
        <begin position="293"/>
        <end position="305"/>
    </location>
</feature>
<dbReference type="STRING" id="7222.B4JFF9"/>
<dbReference type="EMBL" id="CH916369">
    <property type="protein sequence ID" value="EDV93440.1"/>
    <property type="molecule type" value="Genomic_DNA"/>
</dbReference>
<feature type="region of interest" description="Disordered" evidence="4">
    <location>
        <begin position="250"/>
        <end position="305"/>
    </location>
</feature>
<dbReference type="eggNOG" id="ENOG502SCPI">
    <property type="taxonomic scope" value="Eukaryota"/>
</dbReference>
<sequence length="353" mass="38614">MMKATAWFCPVLLTLLSATRLVCTAQRGAAATTGGAEGGGAAAAAAVAAAAAALAAGSAGYANGYPLDYLDAQTIQDEYSLVKRNKPSLSIVNPLDVLRQRLLLEIARRQMKENTRQVELNRAILKNVGKRVFLEPATWGNTHYQQHQQQLERQQEAWREQLRREQLQQQHFPSQLWRFGWPQSTTGTSTGTSSVSGSGSGSGTPSASSHIFDFLQQPATRPRQQTAAQQLLDDTNKSLNTLGTLGLGVAKHPQQQQQQPEQTNGNEIANETNHENGHRKSLPVGKSATGVVNDEDADPDEEQDQDDLLDDLNLNWGNEQSDDLESVPEAANANGQLPWHLIYRVHKNPHYAN</sequence>
<feature type="compositionally biased region" description="Low complexity" evidence="4">
    <location>
        <begin position="253"/>
        <end position="262"/>
    </location>
</feature>
<evidence type="ECO:0000313" key="8">
    <source>
        <dbReference type="Proteomes" id="UP000001070"/>
    </source>
</evidence>
<evidence type="ECO:0000259" key="6">
    <source>
        <dbReference type="SMART" id="SM00039"/>
    </source>
</evidence>
<evidence type="ECO:0000256" key="2">
    <source>
        <dbReference type="ARBA" id="ARBA00022525"/>
    </source>
</evidence>
<protein>
    <submittedName>
        <fullName evidence="7">GH18271</fullName>
    </submittedName>
</protein>
<dbReference type="AlphaFoldDB" id="B4JFF9"/>
<feature type="chain" id="PRO_5002812011" evidence="5">
    <location>
        <begin position="25"/>
        <end position="353"/>
    </location>
</feature>
<dbReference type="FunCoup" id="B4JFF9">
    <property type="interactions" value="81"/>
</dbReference>
<evidence type="ECO:0000256" key="3">
    <source>
        <dbReference type="ARBA" id="ARBA00022702"/>
    </source>
</evidence>
<dbReference type="InParanoid" id="B4JFF9"/>
<dbReference type="PhylomeDB" id="B4JFF9"/>
<proteinExistence type="predicted"/>
<dbReference type="OMA" id="TNHENGH"/>
<name>B4JFF9_DROGR</name>
<dbReference type="Pfam" id="PF00473">
    <property type="entry name" value="CRF"/>
    <property type="match status" value="1"/>
</dbReference>
<accession>B4JFF9</accession>
<keyword evidence="2" id="KW-0964">Secreted</keyword>
<keyword evidence="8" id="KW-1185">Reference proteome</keyword>
<comment type="subcellular location">
    <subcellularLocation>
        <location evidence="1">Secreted</location>
    </subcellularLocation>
</comment>
<feature type="region of interest" description="Disordered" evidence="4">
    <location>
        <begin position="178"/>
        <end position="209"/>
    </location>
</feature>